<dbReference type="AlphaFoldDB" id="A0A9D4BL58"/>
<sequence length="73" mass="8107">MMPADPRCVIRDEAGALSGCTGDDRNEPRLHRESIKMFNTSGKDRQRPARHRGSTWALPATTVALPGLHRDKP</sequence>
<evidence type="ECO:0000313" key="1">
    <source>
        <dbReference type="EMBL" id="KAH3700024.1"/>
    </source>
</evidence>
<dbReference type="EMBL" id="JAIWYP010000015">
    <property type="protein sequence ID" value="KAH3700024.1"/>
    <property type="molecule type" value="Genomic_DNA"/>
</dbReference>
<comment type="caution">
    <text evidence="1">The sequence shown here is derived from an EMBL/GenBank/DDBJ whole genome shotgun (WGS) entry which is preliminary data.</text>
</comment>
<reference evidence="1" key="2">
    <citation type="submission" date="2020-11" db="EMBL/GenBank/DDBJ databases">
        <authorList>
            <person name="McCartney M.A."/>
            <person name="Auch B."/>
            <person name="Kono T."/>
            <person name="Mallez S."/>
            <person name="Becker A."/>
            <person name="Gohl D.M."/>
            <person name="Silverstein K.A.T."/>
            <person name="Koren S."/>
            <person name="Bechman K.B."/>
            <person name="Herman A."/>
            <person name="Abrahante J.E."/>
            <person name="Garbe J."/>
        </authorList>
    </citation>
    <scope>NUCLEOTIDE SEQUENCE</scope>
    <source>
        <strain evidence="1">Duluth1</strain>
        <tissue evidence="1">Whole animal</tissue>
    </source>
</reference>
<dbReference type="Proteomes" id="UP000828390">
    <property type="component" value="Unassembled WGS sequence"/>
</dbReference>
<accession>A0A9D4BL58</accession>
<evidence type="ECO:0000313" key="2">
    <source>
        <dbReference type="Proteomes" id="UP000828390"/>
    </source>
</evidence>
<gene>
    <name evidence="1" type="ORF">DPMN_074988</name>
</gene>
<keyword evidence="2" id="KW-1185">Reference proteome</keyword>
<reference evidence="1" key="1">
    <citation type="journal article" date="2019" name="bioRxiv">
        <title>The Genome of the Zebra Mussel, Dreissena polymorpha: A Resource for Invasive Species Research.</title>
        <authorList>
            <person name="McCartney M.A."/>
            <person name="Auch B."/>
            <person name="Kono T."/>
            <person name="Mallez S."/>
            <person name="Zhang Y."/>
            <person name="Obille A."/>
            <person name="Becker A."/>
            <person name="Abrahante J.E."/>
            <person name="Garbe J."/>
            <person name="Badalamenti J.P."/>
            <person name="Herman A."/>
            <person name="Mangelson H."/>
            <person name="Liachko I."/>
            <person name="Sullivan S."/>
            <person name="Sone E.D."/>
            <person name="Koren S."/>
            <person name="Silverstein K.A.T."/>
            <person name="Beckman K.B."/>
            <person name="Gohl D.M."/>
        </authorList>
    </citation>
    <scope>NUCLEOTIDE SEQUENCE</scope>
    <source>
        <strain evidence="1">Duluth1</strain>
        <tissue evidence="1">Whole animal</tissue>
    </source>
</reference>
<name>A0A9D4BL58_DREPO</name>
<organism evidence="1 2">
    <name type="scientific">Dreissena polymorpha</name>
    <name type="common">Zebra mussel</name>
    <name type="synonym">Mytilus polymorpha</name>
    <dbReference type="NCBI Taxonomy" id="45954"/>
    <lineage>
        <taxon>Eukaryota</taxon>
        <taxon>Metazoa</taxon>
        <taxon>Spiralia</taxon>
        <taxon>Lophotrochozoa</taxon>
        <taxon>Mollusca</taxon>
        <taxon>Bivalvia</taxon>
        <taxon>Autobranchia</taxon>
        <taxon>Heteroconchia</taxon>
        <taxon>Euheterodonta</taxon>
        <taxon>Imparidentia</taxon>
        <taxon>Neoheterodontei</taxon>
        <taxon>Myida</taxon>
        <taxon>Dreissenoidea</taxon>
        <taxon>Dreissenidae</taxon>
        <taxon>Dreissena</taxon>
    </lineage>
</organism>
<proteinExistence type="predicted"/>
<protein>
    <submittedName>
        <fullName evidence="1">Uncharacterized protein</fullName>
    </submittedName>
</protein>